<dbReference type="Pfam" id="PF13670">
    <property type="entry name" value="PepSY_2"/>
    <property type="match status" value="1"/>
</dbReference>
<feature type="domain" description="PepSY" evidence="2">
    <location>
        <begin position="6"/>
        <end position="85"/>
    </location>
</feature>
<evidence type="ECO:0000259" key="2">
    <source>
        <dbReference type="Pfam" id="PF13670"/>
    </source>
</evidence>
<reference evidence="4" key="1">
    <citation type="submission" date="2016-10" db="EMBL/GenBank/DDBJ databases">
        <authorList>
            <person name="Varghese N."/>
            <person name="Submissions S."/>
        </authorList>
    </citation>
    <scope>NUCLEOTIDE SEQUENCE [LARGE SCALE GENOMIC DNA]</scope>
    <source>
        <strain evidence="4">DSM 11526</strain>
    </source>
</reference>
<dbReference type="InterPro" id="IPR025711">
    <property type="entry name" value="PepSY"/>
</dbReference>
<protein>
    <recommendedName>
        <fullName evidence="2">PepSY domain-containing protein</fullName>
    </recommendedName>
</protein>
<dbReference type="EMBL" id="FNRJ01000005">
    <property type="protein sequence ID" value="SEA62362.1"/>
    <property type="molecule type" value="Genomic_DNA"/>
</dbReference>
<feature type="chain" id="PRO_5017370159" description="PepSY domain-containing protein" evidence="1">
    <location>
        <begin position="22"/>
        <end position="89"/>
    </location>
</feature>
<evidence type="ECO:0000256" key="1">
    <source>
        <dbReference type="SAM" id="SignalP"/>
    </source>
</evidence>
<dbReference type="OrthoDB" id="5625293at2"/>
<gene>
    <name evidence="3" type="ORF">SAMN02745729_10592</name>
</gene>
<dbReference type="AlphaFoldDB" id="A0A1H4CQH6"/>
<dbReference type="RefSeq" id="WP_091825405.1">
    <property type="nucleotide sequence ID" value="NZ_FNRJ01000005.1"/>
</dbReference>
<sequence length="89" mass="10193">MKKLIASLILSTAAVSGVAMAGDKCDVPQDEWQTEEAFRAAIEAKGWEIKKFKIDDGCYEIYGYDEKQRRVEAYFDPKTFDMVKMELDD</sequence>
<feature type="signal peptide" evidence="1">
    <location>
        <begin position="1"/>
        <end position="21"/>
    </location>
</feature>
<keyword evidence="1" id="KW-0732">Signal</keyword>
<keyword evidence="4" id="KW-1185">Reference proteome</keyword>
<accession>A0A1H4CQH6</accession>
<name>A0A1H4CQH6_9GAMM</name>
<evidence type="ECO:0000313" key="3">
    <source>
        <dbReference type="EMBL" id="SEA62362.1"/>
    </source>
</evidence>
<proteinExistence type="predicted"/>
<organism evidence="3 4">
    <name type="scientific">Marinobacterium iners DSM 11526</name>
    <dbReference type="NCBI Taxonomy" id="1122198"/>
    <lineage>
        <taxon>Bacteria</taxon>
        <taxon>Pseudomonadati</taxon>
        <taxon>Pseudomonadota</taxon>
        <taxon>Gammaproteobacteria</taxon>
        <taxon>Oceanospirillales</taxon>
        <taxon>Oceanospirillaceae</taxon>
        <taxon>Marinobacterium</taxon>
    </lineage>
</organism>
<evidence type="ECO:0000313" key="4">
    <source>
        <dbReference type="Proteomes" id="UP000242469"/>
    </source>
</evidence>
<dbReference type="Proteomes" id="UP000242469">
    <property type="component" value="Unassembled WGS sequence"/>
</dbReference>
<dbReference type="STRING" id="1122198.SAMN02745729_10592"/>